<feature type="compositionally biased region" description="Polar residues" evidence="8">
    <location>
        <begin position="11"/>
        <end position="26"/>
    </location>
</feature>
<evidence type="ECO:0000256" key="1">
    <source>
        <dbReference type="ARBA" id="ARBA00004651"/>
    </source>
</evidence>
<dbReference type="InterPro" id="IPR002528">
    <property type="entry name" value="MATE_fam"/>
</dbReference>
<feature type="transmembrane region" description="Helical" evidence="9">
    <location>
        <begin position="420"/>
        <end position="443"/>
    </location>
</feature>
<feature type="transmembrane region" description="Helical" evidence="9">
    <location>
        <begin position="314"/>
        <end position="340"/>
    </location>
</feature>
<dbReference type="PANTHER" id="PTHR42893">
    <property type="entry name" value="PROTEIN DETOXIFICATION 44, CHLOROPLASTIC-RELATED"/>
    <property type="match status" value="1"/>
</dbReference>
<evidence type="ECO:0000256" key="2">
    <source>
        <dbReference type="ARBA" id="ARBA00010199"/>
    </source>
</evidence>
<evidence type="ECO:0000313" key="11">
    <source>
        <dbReference type="Proteomes" id="UP001501094"/>
    </source>
</evidence>
<dbReference type="InterPro" id="IPR044644">
    <property type="entry name" value="DinF-like"/>
</dbReference>
<sequence>MGESRHATPTPDDNTPDARSSDTTDPQARPGARLSTGPAPSGTTRDSPAINREILALAVPALGALVAEPLFVLADSAIVGHLGTAQLAGLSLASNVILTVVGLCIFLAYTTTAQVARLMGAGRERDALQAGLDGIWLALGLGAVLATTLVLTADVTVAALGGTGDVARHAVSYLRWAAPGLAGMLMVNASTGVLRGLRDTRTPLVVAAAGAVANLVLNIALVYGANLGIAGSAIGTMLTQFGMATALAVIVVRGARSRGANLRPHARGILSGARAGLPLVIRTLSLRAAILLTVYVATGLGAVALAAHQVVNSMWGLTALALDALAIASQALVGHALGAADVPRVRAILRRCLHWGVASGAAIGLLMAAGGWFVAPLFTPDDDVRGAIALAFAVCGLLLPVAGYVFVLDGVLIGAGDGRYLAWAGLATLVVYVPCALAVHAWAPPGPVGLAWLWAAFAGAFMAARAVTTGLRARTDRWLVTGA</sequence>
<keyword evidence="7 9" id="KW-0472">Membrane</keyword>
<gene>
    <name evidence="10" type="ORF">GCM10009751_23190</name>
</gene>
<protein>
    <submittedName>
        <fullName evidence="10">MATE family efflux transporter</fullName>
    </submittedName>
</protein>
<feature type="transmembrane region" description="Helical" evidence="9">
    <location>
        <begin position="54"/>
        <end position="74"/>
    </location>
</feature>
<comment type="caution">
    <text evidence="10">The sequence shown here is derived from an EMBL/GenBank/DDBJ whole genome shotgun (WGS) entry which is preliminary data.</text>
</comment>
<dbReference type="EMBL" id="BAAANL010000004">
    <property type="protein sequence ID" value="GAA1864448.1"/>
    <property type="molecule type" value="Genomic_DNA"/>
</dbReference>
<evidence type="ECO:0000256" key="4">
    <source>
        <dbReference type="ARBA" id="ARBA00022475"/>
    </source>
</evidence>
<dbReference type="NCBIfam" id="TIGR00797">
    <property type="entry name" value="matE"/>
    <property type="match status" value="1"/>
</dbReference>
<organism evidence="10 11">
    <name type="scientific">Myceligenerans crystallogenes</name>
    <dbReference type="NCBI Taxonomy" id="316335"/>
    <lineage>
        <taxon>Bacteria</taxon>
        <taxon>Bacillati</taxon>
        <taxon>Actinomycetota</taxon>
        <taxon>Actinomycetes</taxon>
        <taxon>Micrococcales</taxon>
        <taxon>Promicromonosporaceae</taxon>
        <taxon>Myceligenerans</taxon>
    </lineage>
</organism>
<dbReference type="PANTHER" id="PTHR42893:SF46">
    <property type="entry name" value="PROTEIN DETOXIFICATION 44, CHLOROPLASTIC"/>
    <property type="match status" value="1"/>
</dbReference>
<keyword evidence="6 9" id="KW-1133">Transmembrane helix</keyword>
<proteinExistence type="inferred from homology"/>
<keyword evidence="11" id="KW-1185">Reference proteome</keyword>
<evidence type="ECO:0000313" key="10">
    <source>
        <dbReference type="EMBL" id="GAA1864448.1"/>
    </source>
</evidence>
<reference evidence="10 11" key="1">
    <citation type="journal article" date="2019" name="Int. J. Syst. Evol. Microbiol.">
        <title>The Global Catalogue of Microorganisms (GCM) 10K type strain sequencing project: providing services to taxonomists for standard genome sequencing and annotation.</title>
        <authorList>
            <consortium name="The Broad Institute Genomics Platform"/>
            <consortium name="The Broad Institute Genome Sequencing Center for Infectious Disease"/>
            <person name="Wu L."/>
            <person name="Ma J."/>
        </authorList>
    </citation>
    <scope>NUCLEOTIDE SEQUENCE [LARGE SCALE GENOMIC DNA]</scope>
    <source>
        <strain evidence="10 11">JCM 14326</strain>
    </source>
</reference>
<name>A0ABN2NDJ2_9MICO</name>
<comment type="similarity">
    <text evidence="2">Belongs to the multi antimicrobial extrusion (MATE) (TC 2.A.66.1) family.</text>
</comment>
<feature type="transmembrane region" description="Helical" evidence="9">
    <location>
        <begin position="86"/>
        <end position="109"/>
    </location>
</feature>
<feature type="transmembrane region" description="Helical" evidence="9">
    <location>
        <begin position="387"/>
        <end position="408"/>
    </location>
</feature>
<feature type="region of interest" description="Disordered" evidence="8">
    <location>
        <begin position="1"/>
        <end position="47"/>
    </location>
</feature>
<accession>A0ABN2NDJ2</accession>
<feature type="transmembrane region" description="Helical" evidence="9">
    <location>
        <begin position="352"/>
        <end position="375"/>
    </location>
</feature>
<keyword evidence="4" id="KW-1003">Cell membrane</keyword>
<dbReference type="Proteomes" id="UP001501094">
    <property type="component" value="Unassembled WGS sequence"/>
</dbReference>
<evidence type="ECO:0000256" key="6">
    <source>
        <dbReference type="ARBA" id="ARBA00022989"/>
    </source>
</evidence>
<feature type="transmembrane region" description="Helical" evidence="9">
    <location>
        <begin position="284"/>
        <end position="308"/>
    </location>
</feature>
<evidence type="ECO:0000256" key="9">
    <source>
        <dbReference type="SAM" id="Phobius"/>
    </source>
</evidence>
<keyword evidence="3" id="KW-0813">Transport</keyword>
<feature type="transmembrane region" description="Helical" evidence="9">
    <location>
        <begin position="173"/>
        <end position="197"/>
    </location>
</feature>
<dbReference type="Pfam" id="PF01554">
    <property type="entry name" value="MatE"/>
    <property type="match status" value="2"/>
</dbReference>
<evidence type="ECO:0000256" key="8">
    <source>
        <dbReference type="SAM" id="MobiDB-lite"/>
    </source>
</evidence>
<feature type="transmembrane region" description="Helical" evidence="9">
    <location>
        <begin position="204"/>
        <end position="223"/>
    </location>
</feature>
<evidence type="ECO:0000256" key="3">
    <source>
        <dbReference type="ARBA" id="ARBA00022448"/>
    </source>
</evidence>
<dbReference type="InterPro" id="IPR048279">
    <property type="entry name" value="MdtK-like"/>
</dbReference>
<feature type="transmembrane region" description="Helical" evidence="9">
    <location>
        <begin position="229"/>
        <end position="252"/>
    </location>
</feature>
<keyword evidence="5 9" id="KW-0812">Transmembrane</keyword>
<evidence type="ECO:0000256" key="7">
    <source>
        <dbReference type="ARBA" id="ARBA00023136"/>
    </source>
</evidence>
<dbReference type="PIRSF" id="PIRSF006603">
    <property type="entry name" value="DinF"/>
    <property type="match status" value="1"/>
</dbReference>
<dbReference type="CDD" id="cd13136">
    <property type="entry name" value="MATE_DinF_like"/>
    <property type="match status" value="1"/>
</dbReference>
<evidence type="ECO:0000256" key="5">
    <source>
        <dbReference type="ARBA" id="ARBA00022692"/>
    </source>
</evidence>
<feature type="transmembrane region" description="Helical" evidence="9">
    <location>
        <begin position="130"/>
        <end position="153"/>
    </location>
</feature>
<comment type="subcellular location">
    <subcellularLocation>
        <location evidence="1">Cell membrane</location>
        <topology evidence="1">Multi-pass membrane protein</topology>
    </subcellularLocation>
</comment>
<feature type="transmembrane region" description="Helical" evidence="9">
    <location>
        <begin position="449"/>
        <end position="467"/>
    </location>
</feature>